<reference evidence="2" key="3">
    <citation type="submission" date="2025-09" db="UniProtKB">
        <authorList>
            <consortium name="Ensembl"/>
        </authorList>
    </citation>
    <scope>IDENTIFICATION</scope>
</reference>
<evidence type="ECO:0000313" key="2">
    <source>
        <dbReference type="Ensembl" id="ENSCSAVP00000006163.1"/>
    </source>
</evidence>
<organism evidence="2 3">
    <name type="scientific">Ciona savignyi</name>
    <name type="common">Pacific transparent sea squirt</name>
    <dbReference type="NCBI Taxonomy" id="51511"/>
    <lineage>
        <taxon>Eukaryota</taxon>
        <taxon>Metazoa</taxon>
        <taxon>Chordata</taxon>
        <taxon>Tunicata</taxon>
        <taxon>Ascidiacea</taxon>
        <taxon>Phlebobranchia</taxon>
        <taxon>Cionidae</taxon>
        <taxon>Ciona</taxon>
    </lineage>
</organism>
<sequence>LNPILHRHSWSGTHHHHWVTHGWADRAHGHPHHRPHHRHHRHWTPGTHHRGNSPKTHLSFLKCLCGFINKLLCLFLHPSLVIHLHVVFVLSSGTMGFPHRW</sequence>
<dbReference type="InParanoid" id="H2YLG1"/>
<keyword evidence="3" id="KW-1185">Reference proteome</keyword>
<protein>
    <submittedName>
        <fullName evidence="2">Uncharacterized protein</fullName>
    </submittedName>
</protein>
<dbReference type="HOGENOM" id="CLU_2297935_0_0_1"/>
<reference evidence="3" key="1">
    <citation type="submission" date="2003-08" db="EMBL/GenBank/DDBJ databases">
        <authorList>
            <person name="Birren B."/>
            <person name="Nusbaum C."/>
            <person name="Abebe A."/>
            <person name="Abouelleil A."/>
            <person name="Adekoya E."/>
            <person name="Ait-zahra M."/>
            <person name="Allen N."/>
            <person name="Allen T."/>
            <person name="An P."/>
            <person name="Anderson M."/>
            <person name="Anderson S."/>
            <person name="Arachchi H."/>
            <person name="Armbruster J."/>
            <person name="Bachantsang P."/>
            <person name="Baldwin J."/>
            <person name="Barry A."/>
            <person name="Bayul T."/>
            <person name="Blitshsteyn B."/>
            <person name="Bloom T."/>
            <person name="Blye J."/>
            <person name="Boguslavskiy L."/>
            <person name="Borowsky M."/>
            <person name="Boukhgalter B."/>
            <person name="Brunache A."/>
            <person name="Butler J."/>
            <person name="Calixte N."/>
            <person name="Calvo S."/>
            <person name="Camarata J."/>
            <person name="Campo K."/>
            <person name="Chang J."/>
            <person name="Cheshatsang Y."/>
            <person name="Citroen M."/>
            <person name="Collymore A."/>
            <person name="Considine T."/>
            <person name="Cook A."/>
            <person name="Cooke P."/>
            <person name="Corum B."/>
            <person name="Cuomo C."/>
            <person name="David R."/>
            <person name="Dawoe T."/>
            <person name="Degray S."/>
            <person name="Dodge S."/>
            <person name="Dooley K."/>
            <person name="Dorje P."/>
            <person name="Dorjee K."/>
            <person name="Dorris L."/>
            <person name="Duffey N."/>
            <person name="Dupes A."/>
            <person name="Elkins T."/>
            <person name="Engels R."/>
            <person name="Erickson J."/>
            <person name="Farina A."/>
            <person name="Faro S."/>
            <person name="Ferreira P."/>
            <person name="Fischer H."/>
            <person name="Fitzgerald M."/>
            <person name="Foley K."/>
            <person name="Gage D."/>
            <person name="Galagan J."/>
            <person name="Gearin G."/>
            <person name="Gnerre S."/>
            <person name="Gnirke A."/>
            <person name="Goyette A."/>
            <person name="Graham J."/>
            <person name="Grandbois E."/>
            <person name="Gyaltsen K."/>
            <person name="Hafez N."/>
            <person name="Hagopian D."/>
            <person name="Hagos B."/>
            <person name="Hall J."/>
            <person name="Hatcher B."/>
            <person name="Heller A."/>
            <person name="Higgins H."/>
            <person name="Honan T."/>
            <person name="Horn A."/>
            <person name="Houde N."/>
            <person name="Hughes L."/>
            <person name="Hulme W."/>
            <person name="Husby E."/>
            <person name="Iliev I."/>
            <person name="Jaffe D."/>
            <person name="Jones C."/>
            <person name="Kamal M."/>
            <person name="Kamat A."/>
            <person name="Kamvysselis M."/>
            <person name="Karlsson E."/>
            <person name="Kells C."/>
            <person name="Kieu A."/>
            <person name="Kisner P."/>
            <person name="Kodira C."/>
            <person name="Kulbokas E."/>
            <person name="Labutti K."/>
            <person name="Lama D."/>
            <person name="Landers T."/>
            <person name="Leger J."/>
            <person name="Levine S."/>
            <person name="Lewis D."/>
            <person name="Lewis T."/>
            <person name="Lindblad-toh K."/>
            <person name="Liu X."/>
            <person name="Lokyitsang T."/>
            <person name="Lokyitsang Y."/>
            <person name="Lucien O."/>
            <person name="Lui A."/>
            <person name="Ma L.J."/>
            <person name="Mabbitt R."/>
            <person name="Macdonald J."/>
            <person name="Maclean C."/>
            <person name="Major J."/>
            <person name="Manning J."/>
            <person name="Marabella R."/>
            <person name="Maru K."/>
            <person name="Matthews C."/>
            <person name="Mauceli E."/>
            <person name="Mccarthy M."/>
            <person name="Mcdonough S."/>
            <person name="Mcghee T."/>
            <person name="Meldrim J."/>
            <person name="Meneus L."/>
            <person name="Mesirov J."/>
            <person name="Mihalev A."/>
            <person name="Mihova T."/>
            <person name="Mikkelsen T."/>
            <person name="Mlenga V."/>
            <person name="Moru K."/>
            <person name="Mozes J."/>
            <person name="Mulrain L."/>
            <person name="Munson G."/>
            <person name="Naylor J."/>
            <person name="Newes C."/>
            <person name="Nguyen C."/>
            <person name="Nguyen N."/>
            <person name="Nguyen T."/>
            <person name="Nicol R."/>
            <person name="Nielsen C."/>
            <person name="Nizzari M."/>
            <person name="Norbu C."/>
            <person name="Norbu N."/>
            <person name="O'donnell P."/>
            <person name="Okoawo O."/>
            <person name="O'leary S."/>
            <person name="Omotosho B."/>
            <person name="O'neill K."/>
            <person name="Osman S."/>
            <person name="Parker S."/>
            <person name="Perrin D."/>
            <person name="Phunkhang P."/>
            <person name="Piqani B."/>
            <person name="Purcell S."/>
            <person name="Rachupka T."/>
            <person name="Ramasamy U."/>
            <person name="Rameau R."/>
            <person name="Ray V."/>
            <person name="Raymond C."/>
            <person name="Retta R."/>
            <person name="Richardson S."/>
            <person name="Rise C."/>
            <person name="Rodriguez J."/>
            <person name="Rogers J."/>
            <person name="Rogov P."/>
            <person name="Rutman M."/>
            <person name="Schupbach R."/>
            <person name="Seaman C."/>
            <person name="Settipalli S."/>
            <person name="Sharpe T."/>
            <person name="Sheridan J."/>
            <person name="Sherpa N."/>
            <person name="Shi J."/>
            <person name="Smirnov S."/>
            <person name="Smith C."/>
            <person name="Sougnez C."/>
            <person name="Spencer B."/>
            <person name="Stalker J."/>
            <person name="Stange-thomann N."/>
            <person name="Stavropoulos S."/>
            <person name="Stetson K."/>
            <person name="Stone C."/>
            <person name="Stone S."/>
            <person name="Stubbs M."/>
            <person name="Talamas J."/>
            <person name="Tchuinga P."/>
            <person name="Tenzing P."/>
            <person name="Tesfaye S."/>
            <person name="Theodore J."/>
            <person name="Thoulutsang Y."/>
            <person name="Topham K."/>
            <person name="Towey S."/>
            <person name="Tsamla T."/>
            <person name="Tsomo N."/>
            <person name="Vallee D."/>
            <person name="Vassiliev H."/>
            <person name="Venkataraman V."/>
            <person name="Vinson J."/>
            <person name="Vo A."/>
            <person name="Wade C."/>
            <person name="Wang S."/>
            <person name="Wangchuk T."/>
            <person name="Wangdi T."/>
            <person name="Whittaker C."/>
            <person name="Wilkinson J."/>
            <person name="Wu Y."/>
            <person name="Wyman D."/>
            <person name="Yadav S."/>
            <person name="Yang S."/>
            <person name="Yang X."/>
            <person name="Yeager S."/>
            <person name="Yee E."/>
            <person name="Young G."/>
            <person name="Zainoun J."/>
            <person name="Zembeck L."/>
            <person name="Zimmer A."/>
            <person name="Zody M."/>
            <person name="Lander E."/>
        </authorList>
    </citation>
    <scope>NUCLEOTIDE SEQUENCE [LARGE SCALE GENOMIC DNA]</scope>
</reference>
<feature type="region of interest" description="Disordered" evidence="1">
    <location>
        <begin position="29"/>
        <end position="51"/>
    </location>
</feature>
<name>H2YLG1_CIOSA</name>
<evidence type="ECO:0000256" key="1">
    <source>
        <dbReference type="SAM" id="MobiDB-lite"/>
    </source>
</evidence>
<proteinExistence type="predicted"/>
<dbReference type="Proteomes" id="UP000007875">
    <property type="component" value="Unassembled WGS sequence"/>
</dbReference>
<dbReference type="AlphaFoldDB" id="H2YLG1"/>
<evidence type="ECO:0000313" key="3">
    <source>
        <dbReference type="Proteomes" id="UP000007875"/>
    </source>
</evidence>
<dbReference type="Ensembl" id="ENSCSAVT00000006241.1">
    <property type="protein sequence ID" value="ENSCSAVP00000006163.1"/>
    <property type="gene ID" value="ENSCSAVG00000003675.1"/>
</dbReference>
<accession>H2YLG1</accession>
<reference evidence="2" key="2">
    <citation type="submission" date="2025-08" db="UniProtKB">
        <authorList>
            <consortium name="Ensembl"/>
        </authorList>
    </citation>
    <scope>IDENTIFICATION</scope>
</reference>